<sequence>MSSSSYHSSSSSTGGHGWPNCKCGSKAVMETSWTDDNPGRRFLGCRHFREGRKCKFFEWVDDEICKRGKAVIIALRNENIKLKLKMKQCTAMEMKTEEYVTMESKVKQYEKDLQTMELRVQKLVKDEKFWKSSTCIVVVLLVVCLAKLWDV</sequence>
<dbReference type="Proteomes" id="UP000828048">
    <property type="component" value="Chromosome 5"/>
</dbReference>
<proteinExistence type="predicted"/>
<gene>
    <name evidence="1" type="ORF">Vadar_024828</name>
</gene>
<evidence type="ECO:0000313" key="2">
    <source>
        <dbReference type="Proteomes" id="UP000828048"/>
    </source>
</evidence>
<name>A0ACB7Y1H8_9ERIC</name>
<protein>
    <submittedName>
        <fullName evidence="1">Uncharacterized protein</fullName>
    </submittedName>
</protein>
<organism evidence="1 2">
    <name type="scientific">Vaccinium darrowii</name>
    <dbReference type="NCBI Taxonomy" id="229202"/>
    <lineage>
        <taxon>Eukaryota</taxon>
        <taxon>Viridiplantae</taxon>
        <taxon>Streptophyta</taxon>
        <taxon>Embryophyta</taxon>
        <taxon>Tracheophyta</taxon>
        <taxon>Spermatophyta</taxon>
        <taxon>Magnoliopsida</taxon>
        <taxon>eudicotyledons</taxon>
        <taxon>Gunneridae</taxon>
        <taxon>Pentapetalae</taxon>
        <taxon>asterids</taxon>
        <taxon>Ericales</taxon>
        <taxon>Ericaceae</taxon>
        <taxon>Vaccinioideae</taxon>
        <taxon>Vaccinieae</taxon>
        <taxon>Vaccinium</taxon>
    </lineage>
</organism>
<evidence type="ECO:0000313" key="1">
    <source>
        <dbReference type="EMBL" id="KAH7847332.1"/>
    </source>
</evidence>
<reference evidence="1 2" key="1">
    <citation type="journal article" date="2021" name="Hortic Res">
        <title>High-quality reference genome and annotation aids understanding of berry development for evergreen blueberry (Vaccinium darrowii).</title>
        <authorList>
            <person name="Yu J."/>
            <person name="Hulse-Kemp A.M."/>
            <person name="Babiker E."/>
            <person name="Staton M."/>
        </authorList>
    </citation>
    <scope>NUCLEOTIDE SEQUENCE [LARGE SCALE GENOMIC DNA]</scope>
    <source>
        <strain evidence="2">cv. NJ 8807/NJ 8810</strain>
        <tissue evidence="1">Young leaf</tissue>
    </source>
</reference>
<keyword evidence="2" id="KW-1185">Reference proteome</keyword>
<comment type="caution">
    <text evidence="1">The sequence shown here is derived from an EMBL/GenBank/DDBJ whole genome shotgun (WGS) entry which is preliminary data.</text>
</comment>
<accession>A0ACB7Y1H8</accession>
<dbReference type="EMBL" id="CM037155">
    <property type="protein sequence ID" value="KAH7847332.1"/>
    <property type="molecule type" value="Genomic_DNA"/>
</dbReference>